<dbReference type="EMBL" id="CYRY02006690">
    <property type="protein sequence ID" value="VCW73158.1"/>
    <property type="molecule type" value="Genomic_DNA"/>
</dbReference>
<evidence type="ECO:0000313" key="2">
    <source>
        <dbReference type="EMBL" id="VCW73158.1"/>
    </source>
</evidence>
<comment type="caution">
    <text evidence="2">The sequence shown here is derived from an EMBL/GenBank/DDBJ whole genome shotgun (WGS) entry which is preliminary data.</text>
</comment>
<protein>
    <submittedName>
        <fullName evidence="2">Uncharacterized protein</fullName>
    </submittedName>
</protein>
<proteinExistence type="predicted"/>
<organism evidence="2 3">
    <name type="scientific">Gulo gulo</name>
    <name type="common">Wolverine</name>
    <name type="synonym">Gluton</name>
    <dbReference type="NCBI Taxonomy" id="48420"/>
    <lineage>
        <taxon>Eukaryota</taxon>
        <taxon>Metazoa</taxon>
        <taxon>Chordata</taxon>
        <taxon>Craniata</taxon>
        <taxon>Vertebrata</taxon>
        <taxon>Euteleostomi</taxon>
        <taxon>Mammalia</taxon>
        <taxon>Eutheria</taxon>
        <taxon>Laurasiatheria</taxon>
        <taxon>Carnivora</taxon>
        <taxon>Caniformia</taxon>
        <taxon>Musteloidea</taxon>
        <taxon>Mustelidae</taxon>
        <taxon>Guloninae</taxon>
        <taxon>Gulo</taxon>
    </lineage>
</organism>
<gene>
    <name evidence="2" type="ORF">BN2614_LOCUS4</name>
</gene>
<name>A0A9X9LL07_GULGU</name>
<keyword evidence="3" id="KW-1185">Reference proteome</keyword>
<accession>A0A9X9LL07</accession>
<reference evidence="2 3" key="1">
    <citation type="submission" date="2018-10" db="EMBL/GenBank/DDBJ databases">
        <authorList>
            <person name="Ekblom R."/>
            <person name="Jareborg N."/>
        </authorList>
    </citation>
    <scope>NUCLEOTIDE SEQUENCE [LARGE SCALE GENOMIC DNA]</scope>
    <source>
        <tissue evidence="2">Muscle</tissue>
    </source>
</reference>
<dbReference type="AlphaFoldDB" id="A0A9X9LL07"/>
<feature type="region of interest" description="Disordered" evidence="1">
    <location>
        <begin position="37"/>
        <end position="64"/>
    </location>
</feature>
<evidence type="ECO:0000256" key="1">
    <source>
        <dbReference type="SAM" id="MobiDB-lite"/>
    </source>
</evidence>
<feature type="compositionally biased region" description="Low complexity" evidence="1">
    <location>
        <begin position="37"/>
        <end position="51"/>
    </location>
</feature>
<dbReference type="Proteomes" id="UP000269945">
    <property type="component" value="Unassembled WGS sequence"/>
</dbReference>
<sequence length="134" mass="13829">GGCGLTVSARKKSPTRALLRLTVCTCTANTGTTVPVTAGSSAPSQSHPAPATLGQAPATSCELPKGQRGSAHSCCPVTCEGPATGGRKVHGGLRLTPSVKHSASRTHCKDSARVGHYGYFHHHYCRPDHLTISC</sequence>
<evidence type="ECO:0000313" key="3">
    <source>
        <dbReference type="Proteomes" id="UP000269945"/>
    </source>
</evidence>
<feature type="non-terminal residue" evidence="2">
    <location>
        <position position="1"/>
    </location>
</feature>